<keyword evidence="2" id="KW-1185">Reference proteome</keyword>
<gene>
    <name evidence="1" type="ORF">HQN59_17910</name>
</gene>
<dbReference type="EMBL" id="JABWMJ010000008">
    <property type="protein sequence ID" value="NUZ07645.1"/>
    <property type="molecule type" value="Genomic_DNA"/>
</dbReference>
<evidence type="ECO:0000313" key="2">
    <source>
        <dbReference type="Proteomes" id="UP000529637"/>
    </source>
</evidence>
<sequence>MAEPLNERERLQWFKRHYGLREAGLAAAFAHLDREERHQFRERLQNPEFEMPEALGRHKAEFRRRWLDALEELDQLEALERKPSAKAQRVASELLARVMNASGERT</sequence>
<accession>A0A7Y6NQU0</accession>
<dbReference type="RefSeq" id="WP_176070475.1">
    <property type="nucleotide sequence ID" value="NZ_JABWMJ010000008.1"/>
</dbReference>
<proteinExistence type="predicted"/>
<reference evidence="1 2" key="1">
    <citation type="submission" date="2020-06" db="EMBL/GenBank/DDBJ databases">
        <title>Schlegella sp. ID0723 isolated from air conditioner.</title>
        <authorList>
            <person name="Kim D.Y."/>
            <person name="Kim D.-U."/>
        </authorList>
    </citation>
    <scope>NUCLEOTIDE SEQUENCE [LARGE SCALE GENOMIC DNA]</scope>
    <source>
        <strain evidence="1 2">ID0723</strain>
    </source>
</reference>
<name>A0A7Y6NQU0_9BURK</name>
<organism evidence="1 2">
    <name type="scientific">Piscinibacter koreensis</name>
    <dbReference type="NCBI Taxonomy" id="2742824"/>
    <lineage>
        <taxon>Bacteria</taxon>
        <taxon>Pseudomonadati</taxon>
        <taxon>Pseudomonadota</taxon>
        <taxon>Betaproteobacteria</taxon>
        <taxon>Burkholderiales</taxon>
        <taxon>Sphaerotilaceae</taxon>
        <taxon>Piscinibacter</taxon>
    </lineage>
</organism>
<evidence type="ECO:0000313" key="1">
    <source>
        <dbReference type="EMBL" id="NUZ07645.1"/>
    </source>
</evidence>
<comment type="caution">
    <text evidence="1">The sequence shown here is derived from an EMBL/GenBank/DDBJ whole genome shotgun (WGS) entry which is preliminary data.</text>
</comment>
<dbReference type="Proteomes" id="UP000529637">
    <property type="component" value="Unassembled WGS sequence"/>
</dbReference>
<dbReference type="AlphaFoldDB" id="A0A7Y6NQU0"/>
<protein>
    <submittedName>
        <fullName evidence="1">Uncharacterized protein</fullName>
    </submittedName>
</protein>